<dbReference type="Proteomes" id="UP000435060">
    <property type="component" value="Unassembled WGS sequence"/>
</dbReference>
<dbReference type="AlphaFoldDB" id="A0A6I4RGZ7"/>
<dbReference type="RefSeq" id="WP_160463265.1">
    <property type="nucleotide sequence ID" value="NZ_CP072115.1"/>
</dbReference>
<dbReference type="EMBL" id="WUBJ01000007">
    <property type="protein sequence ID" value="MWV56684.1"/>
    <property type="molecule type" value="Genomic_DNA"/>
</dbReference>
<gene>
    <name evidence="1" type="ORF">GGG87_06200</name>
    <name evidence="2" type="ORF">GGH11_06825</name>
</gene>
<evidence type="ECO:0000313" key="3">
    <source>
        <dbReference type="Proteomes" id="UP000435060"/>
    </source>
</evidence>
<evidence type="ECO:0008006" key="5">
    <source>
        <dbReference type="Google" id="ProtNLM"/>
    </source>
</evidence>
<name>A0A6I4RGZ7_9STRE</name>
<proteinExistence type="predicted"/>
<dbReference type="Proteomes" id="UP000435423">
    <property type="component" value="Unassembled WGS sequence"/>
</dbReference>
<keyword evidence="3" id="KW-1185">Reference proteome</keyword>
<evidence type="ECO:0000313" key="4">
    <source>
        <dbReference type="Proteomes" id="UP000435423"/>
    </source>
</evidence>
<sequence>MRTYLVMFKPLEAFSFGTERQFRFEGRNQSSEEDYNPYFIRSNFYPEQTTIFGALRYLLLKQNDLIKQGFNYSKEERQKMAEVVGETSFRLQGSPQSFGWLHGISPIFILKNGKEIIIPNPFNNKEPQASFSPMSLDRTVQTSHGLLELPMREDYKAKEGYGNGFYNITSSCKEEQIFKTDILTGNRKARTEDALFKREVHYMNPDYSFAVYVTLQHGELKNDYVTLGQKSSLFQVFVQEKEDSLQTSVAQHFSKHTPKGLVWNYALSDIYVTNQLQYNRFAIIEEKMVRQLLTNWEAKNHLKGINRHNRDILLYKAGSVFYGEVGQKGPHSTDIAGYNTIIKIKGEKAV</sequence>
<accession>A0A6I4RGZ7</accession>
<dbReference type="EMBL" id="WLCG01000008">
    <property type="protein sequence ID" value="MTB64582.1"/>
    <property type="molecule type" value="Genomic_DNA"/>
</dbReference>
<evidence type="ECO:0000313" key="1">
    <source>
        <dbReference type="EMBL" id="MTB64582.1"/>
    </source>
</evidence>
<comment type="caution">
    <text evidence="2">The sequence shown here is derived from an EMBL/GenBank/DDBJ whole genome shotgun (WGS) entry which is preliminary data.</text>
</comment>
<organism evidence="2 4">
    <name type="scientific">Streptococcus zhangguiae</name>
    <dbReference type="NCBI Taxonomy" id="2664091"/>
    <lineage>
        <taxon>Bacteria</taxon>
        <taxon>Bacillati</taxon>
        <taxon>Bacillota</taxon>
        <taxon>Bacilli</taxon>
        <taxon>Lactobacillales</taxon>
        <taxon>Streptococcaceae</taxon>
        <taxon>Streptococcus</taxon>
    </lineage>
</organism>
<protein>
    <recommendedName>
        <fullName evidence="5">CRISPR-associated protein Cmr3</fullName>
    </recommendedName>
</protein>
<reference evidence="2 4" key="1">
    <citation type="submission" date="2019-10" db="EMBL/GenBank/DDBJ databases">
        <title>Streptococcis sp, isolated from the respiratory tract of Marmot.</title>
        <authorList>
            <person name="Zhang G."/>
        </authorList>
    </citation>
    <scope>NUCLEOTIDE SEQUENCE [LARGE SCALE GENOMIC DNA]</scope>
    <source>
        <strain evidence="2">Zg-70</strain>
        <strain evidence="4">zg-70</strain>
    </source>
</reference>
<reference evidence="1 3" key="2">
    <citation type="submission" date="2019-11" db="EMBL/GenBank/DDBJ databases">
        <title>Streptococcis sp. isolated from the respiratory tract of Marmot.</title>
        <authorList>
            <person name="Zhang G."/>
        </authorList>
    </citation>
    <scope>NUCLEOTIDE SEQUENCE [LARGE SCALE GENOMIC DNA]</scope>
    <source>
        <strain evidence="1">Zg-86</strain>
        <strain evidence="3">zg-86</strain>
    </source>
</reference>
<evidence type="ECO:0000313" key="2">
    <source>
        <dbReference type="EMBL" id="MWV56684.1"/>
    </source>
</evidence>